<gene>
    <name evidence="1" type="ORF">BpHYR1_022758</name>
</gene>
<proteinExistence type="predicted"/>
<reference evidence="1 2" key="1">
    <citation type="journal article" date="2018" name="Sci. Rep.">
        <title>Genomic signatures of local adaptation to the degree of environmental predictability in rotifers.</title>
        <authorList>
            <person name="Franch-Gras L."/>
            <person name="Hahn C."/>
            <person name="Garcia-Roger E.M."/>
            <person name="Carmona M.J."/>
            <person name="Serra M."/>
            <person name="Gomez A."/>
        </authorList>
    </citation>
    <scope>NUCLEOTIDE SEQUENCE [LARGE SCALE GENOMIC DNA]</scope>
    <source>
        <strain evidence="1">HYR1</strain>
    </source>
</reference>
<evidence type="ECO:0000313" key="2">
    <source>
        <dbReference type="Proteomes" id="UP000276133"/>
    </source>
</evidence>
<feature type="non-terminal residue" evidence="1">
    <location>
        <position position="1"/>
    </location>
</feature>
<dbReference type="AlphaFoldDB" id="A0A3M7P8Q6"/>
<dbReference type="Proteomes" id="UP000276133">
    <property type="component" value="Unassembled WGS sequence"/>
</dbReference>
<protein>
    <submittedName>
        <fullName evidence="1">Uncharacterized protein</fullName>
    </submittedName>
</protein>
<evidence type="ECO:0000313" key="1">
    <source>
        <dbReference type="EMBL" id="RMZ95127.1"/>
    </source>
</evidence>
<dbReference type="EMBL" id="REGN01012573">
    <property type="protein sequence ID" value="RMZ95127.1"/>
    <property type="molecule type" value="Genomic_DNA"/>
</dbReference>
<organism evidence="1 2">
    <name type="scientific">Brachionus plicatilis</name>
    <name type="common">Marine rotifer</name>
    <name type="synonym">Brachionus muelleri</name>
    <dbReference type="NCBI Taxonomy" id="10195"/>
    <lineage>
        <taxon>Eukaryota</taxon>
        <taxon>Metazoa</taxon>
        <taxon>Spiralia</taxon>
        <taxon>Gnathifera</taxon>
        <taxon>Rotifera</taxon>
        <taxon>Eurotatoria</taxon>
        <taxon>Monogononta</taxon>
        <taxon>Pseudotrocha</taxon>
        <taxon>Ploima</taxon>
        <taxon>Brachionidae</taxon>
        <taxon>Brachionus</taxon>
    </lineage>
</organism>
<sequence length="130" mass="14629">NQVLHLKKSSVKSVDLKLIFSSITCSKQIFVYLLVTPKPQWVSRKLGVISNLSLHIKRFFFSKYCVVSFGLFFQMLTLNKSMNYGACIGRLLKSGVSPLIPNTVSLFEFHKAGVPSYLSNLWIASSSLNH</sequence>
<comment type="caution">
    <text evidence="1">The sequence shown here is derived from an EMBL/GenBank/DDBJ whole genome shotgun (WGS) entry which is preliminary data.</text>
</comment>
<name>A0A3M7P8Q6_BRAPC</name>
<accession>A0A3M7P8Q6</accession>
<keyword evidence="2" id="KW-1185">Reference proteome</keyword>